<dbReference type="InterPro" id="IPR059106">
    <property type="entry name" value="WHD_MalT"/>
</dbReference>
<sequence>MADRFLETKFHIPLWRAGGVMRPRLLDQLQAGLIEQRKLTLVSAPAGYGKTTLITSWLYSFTESTRNVWLSLEKSDNESARFLSYWATAWNRISDFALENILALLEAPQLPPFQNILNEIINTLALLEEPAILVLDDYHLITNPLIHEMLEYFLEHQPRHAHLVIITRSDPSLPLARFRARGQMVEIRASDLRFTEEEASHFFNQSMQLDLKEDTVNALEARTEGWAVGLQLAALALKNLPDPQSFVETFRGSHRYVLDYLAEEVIRQQRDDIRKFIIQTSILARFNAESCEALTGFPDSQSLFSELEQANLFLIPLDDERVWYRYHHLFADFLRTELSKTETKTLYKKAALWHEENDFLSEAVQYAIESGDLDFLADLIDRVFREDTIWSGGNLALYLSWLETLPPQAFHSRPELGLNAAHILYLLGRFDAAEKQIAQVEQTLDALPASSEKEQMLAQASLYRGAIASVRGDTQQAIEKIMFAQERLPRERHLLQARGFFSLGVAYEISGQTELAIQNYLKSSEEAQFVDEIYLVIHSLCAVAQVQVAQGLLYHAEQACQQAMQIAEGKRLPPLGLAESILGSIALERNDLAAAEEFLQNGIALSRRGGLIDDVIFGLSYLARLHIYQGRVSDAFEAAQEVNTIIQGFGVERMSMIVAAHIANLQHLTGQEGAATQWALEYQAVRGEQPHEFAELTLVRILLKTGGRETIPSILDALLKREQAQGRVRTVIESMMLMALFHRAEKDIPTAVDWLSQALGLAAPEGFIRIFLDEGEALLDLLPKARQAAPELVDTILGSLQAESGKSPLDQLPDPLSEQELRVLGLIVAGNSNQGIADELVISVGTAKWHVHNILQKLGVSNRSKAIARARELGF</sequence>
<dbReference type="GO" id="GO:0006355">
    <property type="term" value="P:regulation of DNA-templated transcription"/>
    <property type="evidence" value="ECO:0007669"/>
    <property type="project" value="InterPro"/>
</dbReference>
<dbReference type="InterPro" id="IPR019734">
    <property type="entry name" value="TPR_rpt"/>
</dbReference>
<dbReference type="Gene3D" id="1.25.40.10">
    <property type="entry name" value="Tetratricopeptide repeat domain"/>
    <property type="match status" value="1"/>
</dbReference>
<dbReference type="PROSITE" id="PS50043">
    <property type="entry name" value="HTH_LUXR_2"/>
    <property type="match status" value="1"/>
</dbReference>
<dbReference type="Proteomes" id="UP000614469">
    <property type="component" value="Unassembled WGS sequence"/>
</dbReference>
<feature type="domain" description="HTH luxR-type" evidence="4">
    <location>
        <begin position="809"/>
        <end position="874"/>
    </location>
</feature>
<dbReference type="SUPFAM" id="SSF46894">
    <property type="entry name" value="C-terminal effector domain of the bipartite response regulators"/>
    <property type="match status" value="1"/>
</dbReference>
<accession>A0A8J6NJ58</accession>
<evidence type="ECO:0000313" key="6">
    <source>
        <dbReference type="Proteomes" id="UP000614469"/>
    </source>
</evidence>
<dbReference type="SUPFAM" id="SSF48452">
    <property type="entry name" value="TPR-like"/>
    <property type="match status" value="1"/>
</dbReference>
<proteinExistence type="predicted"/>
<dbReference type="PANTHER" id="PTHR44688">
    <property type="entry name" value="DNA-BINDING TRANSCRIPTIONAL ACTIVATOR DEVR_DOSR"/>
    <property type="match status" value="1"/>
</dbReference>
<dbReference type="SUPFAM" id="SSF52540">
    <property type="entry name" value="P-loop containing nucleoside triphosphate hydrolases"/>
    <property type="match status" value="1"/>
</dbReference>
<dbReference type="InterPro" id="IPR011990">
    <property type="entry name" value="TPR-like_helical_dom_sf"/>
</dbReference>
<dbReference type="Gene3D" id="3.40.50.300">
    <property type="entry name" value="P-loop containing nucleotide triphosphate hydrolases"/>
    <property type="match status" value="1"/>
</dbReference>
<evidence type="ECO:0000259" key="4">
    <source>
        <dbReference type="PROSITE" id="PS50043"/>
    </source>
</evidence>
<dbReference type="PRINTS" id="PR00038">
    <property type="entry name" value="HTHLUXR"/>
</dbReference>
<dbReference type="PANTHER" id="PTHR44688:SF16">
    <property type="entry name" value="DNA-BINDING TRANSCRIPTIONAL ACTIVATOR DEVR_DOSR"/>
    <property type="match status" value="1"/>
</dbReference>
<dbReference type="SMART" id="SM00028">
    <property type="entry name" value="TPR"/>
    <property type="match status" value="5"/>
</dbReference>
<dbReference type="Gene3D" id="1.10.10.10">
    <property type="entry name" value="Winged helix-like DNA-binding domain superfamily/Winged helix DNA-binding domain"/>
    <property type="match status" value="1"/>
</dbReference>
<dbReference type="Pfam" id="PF25873">
    <property type="entry name" value="WHD_MalT"/>
    <property type="match status" value="1"/>
</dbReference>
<organism evidence="5 6">
    <name type="scientific">Candidatus Desulfolinea nitratireducens</name>
    <dbReference type="NCBI Taxonomy" id="2841698"/>
    <lineage>
        <taxon>Bacteria</taxon>
        <taxon>Bacillati</taxon>
        <taxon>Chloroflexota</taxon>
        <taxon>Anaerolineae</taxon>
        <taxon>Anaerolineales</taxon>
        <taxon>Anaerolineales incertae sedis</taxon>
        <taxon>Candidatus Desulfolinea</taxon>
    </lineage>
</organism>
<dbReference type="Pfam" id="PF00196">
    <property type="entry name" value="GerE"/>
    <property type="match status" value="1"/>
</dbReference>
<keyword evidence="1" id="KW-0805">Transcription regulation</keyword>
<dbReference type="Pfam" id="PF17874">
    <property type="entry name" value="TPR_MalT"/>
    <property type="match status" value="1"/>
</dbReference>
<dbReference type="EMBL" id="JACNJN010000179">
    <property type="protein sequence ID" value="MBC8336636.1"/>
    <property type="molecule type" value="Genomic_DNA"/>
</dbReference>
<dbReference type="InterPro" id="IPR027417">
    <property type="entry name" value="P-loop_NTPase"/>
</dbReference>
<dbReference type="GO" id="GO:0003677">
    <property type="term" value="F:DNA binding"/>
    <property type="evidence" value="ECO:0007669"/>
    <property type="project" value="UniProtKB-KW"/>
</dbReference>
<gene>
    <name evidence="5" type="ORF">H8E29_15345</name>
</gene>
<comment type="caution">
    <text evidence="5">The sequence shown here is derived from an EMBL/GenBank/DDBJ whole genome shotgun (WGS) entry which is preliminary data.</text>
</comment>
<dbReference type="CDD" id="cd06170">
    <property type="entry name" value="LuxR_C_like"/>
    <property type="match status" value="1"/>
</dbReference>
<dbReference type="SMART" id="SM00421">
    <property type="entry name" value="HTH_LUXR"/>
    <property type="match status" value="1"/>
</dbReference>
<evidence type="ECO:0000313" key="5">
    <source>
        <dbReference type="EMBL" id="MBC8336636.1"/>
    </source>
</evidence>
<reference evidence="5 6" key="1">
    <citation type="submission" date="2020-08" db="EMBL/GenBank/DDBJ databases">
        <title>Bridging the membrane lipid divide: bacteria of the FCB group superphylum have the potential to synthesize archaeal ether lipids.</title>
        <authorList>
            <person name="Villanueva L."/>
            <person name="Von Meijenfeldt F.A.B."/>
            <person name="Westbye A.B."/>
            <person name="Yadav S."/>
            <person name="Hopmans E.C."/>
            <person name="Dutilh B.E."/>
            <person name="Sinninghe Damste J.S."/>
        </authorList>
    </citation>
    <scope>NUCLEOTIDE SEQUENCE [LARGE SCALE GENOMIC DNA]</scope>
    <source>
        <strain evidence="5">NIOZ-UU36</strain>
    </source>
</reference>
<evidence type="ECO:0000256" key="3">
    <source>
        <dbReference type="ARBA" id="ARBA00023163"/>
    </source>
</evidence>
<dbReference type="InterPro" id="IPR000792">
    <property type="entry name" value="Tscrpt_reg_LuxR_C"/>
</dbReference>
<dbReference type="InterPro" id="IPR036388">
    <property type="entry name" value="WH-like_DNA-bd_sf"/>
</dbReference>
<name>A0A8J6NJ58_9CHLR</name>
<protein>
    <recommendedName>
        <fullName evidence="4">HTH luxR-type domain-containing protein</fullName>
    </recommendedName>
</protein>
<dbReference type="InterPro" id="IPR016032">
    <property type="entry name" value="Sig_transdc_resp-reg_C-effctor"/>
</dbReference>
<dbReference type="InterPro" id="IPR041617">
    <property type="entry name" value="TPR_MalT"/>
</dbReference>
<dbReference type="AlphaFoldDB" id="A0A8J6NJ58"/>
<keyword evidence="3" id="KW-0804">Transcription</keyword>
<evidence type="ECO:0000256" key="1">
    <source>
        <dbReference type="ARBA" id="ARBA00023015"/>
    </source>
</evidence>
<keyword evidence="2" id="KW-0238">DNA-binding</keyword>
<evidence type="ECO:0000256" key="2">
    <source>
        <dbReference type="ARBA" id="ARBA00023125"/>
    </source>
</evidence>